<evidence type="ECO:0000256" key="10">
    <source>
        <dbReference type="SAM" id="MobiDB-lite"/>
    </source>
</evidence>
<feature type="compositionally biased region" description="Basic and acidic residues" evidence="10">
    <location>
        <begin position="3059"/>
        <end position="3076"/>
    </location>
</feature>
<organism evidence="12 13">
    <name type="scientific">Batillaria attramentaria</name>
    <dbReference type="NCBI Taxonomy" id="370345"/>
    <lineage>
        <taxon>Eukaryota</taxon>
        <taxon>Metazoa</taxon>
        <taxon>Spiralia</taxon>
        <taxon>Lophotrochozoa</taxon>
        <taxon>Mollusca</taxon>
        <taxon>Gastropoda</taxon>
        <taxon>Caenogastropoda</taxon>
        <taxon>Sorbeoconcha</taxon>
        <taxon>Cerithioidea</taxon>
        <taxon>Batillariidae</taxon>
        <taxon>Batillaria</taxon>
    </lineage>
</organism>
<dbReference type="Proteomes" id="UP001519460">
    <property type="component" value="Unassembled WGS sequence"/>
</dbReference>
<dbReference type="CDD" id="cd10571">
    <property type="entry name" value="PH_beta_spectrin"/>
    <property type="match status" value="1"/>
</dbReference>
<dbReference type="Gene3D" id="2.30.29.30">
    <property type="entry name" value="Pleckstrin-homology domain (PH domain)/Phosphotyrosine-binding domain (PTB)"/>
    <property type="match status" value="1"/>
</dbReference>
<feature type="coiled-coil region" evidence="9">
    <location>
        <begin position="1439"/>
        <end position="1498"/>
    </location>
</feature>
<dbReference type="SMART" id="SM00150">
    <property type="entry name" value="SPEC"/>
    <property type="match status" value="24"/>
</dbReference>
<evidence type="ECO:0000256" key="2">
    <source>
        <dbReference type="ARBA" id="ARBA00006826"/>
    </source>
</evidence>
<dbReference type="InterPro" id="IPR011993">
    <property type="entry name" value="PH-like_dom_sf"/>
</dbReference>
<dbReference type="FunFam" id="1.20.58.60:FF:000191">
    <property type="entry name" value="Spectrin, beta, non-erythrocytic 5"/>
    <property type="match status" value="1"/>
</dbReference>
<evidence type="ECO:0000256" key="4">
    <source>
        <dbReference type="ARBA" id="ARBA00022490"/>
    </source>
</evidence>
<accession>A0ABD0M5Q3</accession>
<feature type="coiled-coil region" evidence="9">
    <location>
        <begin position="931"/>
        <end position="958"/>
    </location>
</feature>
<comment type="similarity">
    <text evidence="2">Belongs to the spectrin family.</text>
</comment>
<dbReference type="PANTHER" id="PTHR11915">
    <property type="entry name" value="SPECTRIN/FILAMIN RELATED CYTOSKELETAL PROTEIN"/>
    <property type="match status" value="1"/>
</dbReference>
<sequence>NLLTSLAANKGRLDNINALADDIIKSGSSQQKEVKRRQAEINRRWDNLNKLKLDKEKTLEGASSIELFKSTCDELQEWIKEKNNALATDDLGKDLKSTQALQRKHAQLERELVPMEEKMNRMDYLADSVRSSYPDEKGYVDQRQTELHNLWKGLKDRADQRKNDLDSAQDRQQFSDEAKDLMLWSSSTRARLASAELPHDIQSAEQMQKEHDDVFDDIKAHKDKFAKVRALGQSILDKNPNAQDVRDKLKRLEEEEKAVDELWKQRQKQLQDAYNMQVFNRDADQLDAVTSGHDAFLDFDDTGSTVDDVEGLLRRHDDFNSKLQSQDEKVKALNDLADRLIAEGHPDADQKKAKDKADSRLAKLENSLAFQEFKRDSSELSDWMKEKYKTATDESYRDLSNIPAKLQKHQAFEAELKANNDRLKDLNKTGKALMDNKHPKSEEVAKILDDMNRQWADLAAKAEDKGNKLRQAAQQQMLNRALEDAQAKLDEMEKSVANPDLGSDLRGVKQLLMKHQNLEMDLGSLADTIQGISSQGKEMADAGHFNSAGILNAVQNFNKRFEQVKPAVADRKAKLQESLQWHQFAFDVDIELQWIKDYLPAAASTDYGKNLIDAQKLHKKHQDLNREIQGHQPNIDRVMATGERLLNDKHFNSKAIKDKCQELQVSWDDLLKKSKNRKKNLDISLQTQKYLSEVAEVEAWINDKMALVTSSDYGKDEDASDRLLAKNKVLETDIQTYQGITNSLAKESSRLFKLGYSDPQTLKKAQDNLQDSLSKLKRLAAERTRNLERTKRLHAYMRESEDFENWITEQMQTACSEEYGQDFEHLQILRNKFDEFKRSVEGGTERFNTCERMAKYLLEDRGTHTAQVQERQEQLRDAWNALLEQIDNRDTKLKGAEEIHRFNRDVEDALTRIQEKSSSIPDDLGRDFNSTASYLKRHEAFENELVALEAQIGVLKDDGDRLQTNYPGENADQIGQLQRAVLDDWSQLLDKSDARKAALLDAADLHRFNADAWDLLSWAKEVEREMLAEKTVRDVSGADLLRTRHEEIRAEIEARQDTFDTVIRTGEVLIENKHYASGEVKEKVEEVTAMRERLQNIWEDRKNFYEQVFDLHIFLRDAQQLNTISTSQEAYLSGTDFGNTVDQVETLKRRHEAFEKVLDVQEDKLASLTEHGRQLVQSDHFDAKNVQQTLAAVTERDVVEAEGWINDKLKVAYEDDFKNVTDLLDKMKKLQKHQAFEAEIIANTDRINKLKELGELLIKKKHPAQGEIRQQVANLMSKWQELLKASANRGKGLEEARDILEFNEQVEKVEMWIREKELLVSQNDLGRDYEHCMELQKKANNVESAGITVDEKRIQAINQLADKLITQGRTDTSQVKEKRANMNEKWKNLQGALSDYKNRLAAALEIHAFNRDVDDINERIQEKANLLSVDDLGKDLAAVQALQRKQEEIERDMTALQNQLEKLETQATKLGHKYRDHAQEIELKKQEAEDNWEKLEDLSDSRKTKLRDSYQLQKFLAEANELINWSNDMIARMNSGDLAKDVTEAENHLQMHHERKAEMDGRKVHFSNIREHGMNLVNEKHYASEEIQRTLKQLDKTKLSLNGAWDKRNHLLTQCHDLQVFKETAEQAENWLGTKEAFLANEDLGNTLYSVESLIKNHDGFEKTVRAQEDRIEEMKQFAADLVNQQHYAADEIKTRCQAVLARRDRMWETSKQRRKKLEDSRNYQLFLRNLYEVSGWINEKLQVALDESYRDPTNLQAKLQKHQAFEAELAANRNRVDAVVEEGSGLVEEGHYARKDIHKRLEELELSWQALIAASADKKDRLQDAHQALLFNRVVDDLNAWMDEVENQLMSEDHGKDLTSVNNLLKKHQQLEQDITGHQEKVQDVLDAAQVFKEAKHFMNKELQASARAVSERYNSLAEPCHIRRDNLEEALHMYQFFRDVEDELSWIQDRKPIAESTDLGTSLTAVQNLMKKHQALESEIVAHEPLIEAVATSAQQMIRTKHFAAQDIQVRLDDLTHQLRDLKSSTSARKLKLQAALEAQKFYMEVNEVELWMNEKIPQLTSPDLGKDEDSVLALTKKLDALERDIDNFSNSIGELAALSRNLIDSNHYDSENIKHTQAEMERQYRRLQDLTSQRRSKLTDSKKLFEFYREADETANWINDKSVIAGSEDYGTDLEHVEVLQQKFEDFMHDLSTNEDRVTRVVDMADAMLTSGHFEADKIRQRSAEIQQLWADLNEVAKARQEALAGAKEVHLYGRDADDTLEWIQEKDGIVSSDDYGHDLESVQALISRHDGLERDLAAINEQVEVITKEAERLIALFPDAQEHIAAKHEEMVQAWNGLVEKATHRKEKLNQAEQLQMYFNDYRELTAWISEMQAIITADELARDLPGAEAMMVRYKEHNAEVESRQEAFDKFRQTGRTFIANGHFLTKEIEEKIKQLDQSLEGLVRNLEHRRKLHQQNLEAQQLRHEMEQIEAWMNLREPLLKEKKFGDSIELVEELLRRHNDFEKTVMAQEDRVNALQRNEKVKNAFAEQKLKEQQQQVEDEARRERDRLDDLRKREQDRILEERRREEEQRKVREVLLRRQKEGADEEEDKKGDDKLAGAVVKNLIGRSQSIKIVPRTEGSGGTDVRRAISFSRQRPDAPLSPVSLQKAAEFRQTSPEPEEEAPRSPDRVNGTRSPVESPKGEVLANQPGERPTSPTYAKKGGLSPPMSPTQKRIEQVKDDSKKSKRTPSFNIRRRTRSFKDKYKLPADLPPAELEGFLDRKQELQSGGKKATIRSWKNYYTVLYGQLLCFFKDKEAFVESQAASPPLNIHKCVTEVPSDYTKKQHVLRLKIHDGSEYLLEFPSAEDMGAWQARIQYHAEEPLMFANLEFEHSSSGWEEAQDPSDQFTRLGSESPRREQSPPPPPSHTIPAETPTPTPRTAPQTEAQNTRETPSRQSGGNVPTQQAEVVPSPRAAVREEDVAPGHARTGSVPSNYSDEDGSHRTSSFEDSTAGNEIHRDYQEGEDVQVRYRSASGASGGRPVSEPVGMEEKHEKDKRKSHSVFGFLKKKKDKDHKDHKESKKDKERATHV</sequence>
<feature type="compositionally biased region" description="Polar residues" evidence="10">
    <location>
        <begin position="2935"/>
        <end position="2952"/>
    </location>
</feature>
<reference evidence="12 13" key="1">
    <citation type="journal article" date="2023" name="Sci. Data">
        <title>Genome assembly of the Korean intertidal mud-creeper Batillaria attramentaria.</title>
        <authorList>
            <person name="Patra A.K."/>
            <person name="Ho P.T."/>
            <person name="Jun S."/>
            <person name="Lee S.J."/>
            <person name="Kim Y."/>
            <person name="Won Y.J."/>
        </authorList>
    </citation>
    <scope>NUCLEOTIDE SEQUENCE [LARGE SCALE GENOMIC DNA]</scope>
    <source>
        <strain evidence="12">Wonlab-2016</strain>
    </source>
</reference>
<feature type="coiled-coil region" evidence="9">
    <location>
        <begin position="1862"/>
        <end position="1889"/>
    </location>
</feature>
<dbReference type="Gene3D" id="1.20.58.60">
    <property type="match status" value="21"/>
</dbReference>
<dbReference type="FunFam" id="1.20.58.60:FF:000007">
    <property type="entry name" value="Spectrin alpha chain non-erythrocytic 1"/>
    <property type="match status" value="1"/>
</dbReference>
<protein>
    <recommendedName>
        <fullName evidence="11">PH domain-containing protein</fullName>
    </recommendedName>
</protein>
<keyword evidence="3" id="KW-0117">Actin capping</keyword>
<evidence type="ECO:0000256" key="7">
    <source>
        <dbReference type="ARBA" id="ARBA00023203"/>
    </source>
</evidence>
<feature type="coiled-coil region" evidence="9">
    <location>
        <begin position="204"/>
        <end position="262"/>
    </location>
</feature>
<gene>
    <name evidence="12" type="ORF">BaRGS_00001678</name>
</gene>
<dbReference type="CDD" id="cd00176">
    <property type="entry name" value="SPEC"/>
    <property type="match status" value="15"/>
</dbReference>
<dbReference type="InterPro" id="IPR002017">
    <property type="entry name" value="Spectrin_repeat"/>
</dbReference>
<feature type="compositionally biased region" description="Basic residues" evidence="10">
    <location>
        <begin position="3040"/>
        <end position="3058"/>
    </location>
</feature>
<evidence type="ECO:0000256" key="1">
    <source>
        <dbReference type="ARBA" id="ARBA00004245"/>
    </source>
</evidence>
<evidence type="ECO:0000259" key="11">
    <source>
        <dbReference type="PROSITE" id="PS50003"/>
    </source>
</evidence>
<evidence type="ECO:0000256" key="9">
    <source>
        <dbReference type="SAM" id="Coils"/>
    </source>
</evidence>
<keyword evidence="7" id="KW-0009">Actin-binding</keyword>
<feature type="coiled-coil region" evidence="9">
    <location>
        <begin position="2074"/>
        <end position="2136"/>
    </location>
</feature>
<keyword evidence="5" id="KW-0597">Phosphoprotein</keyword>
<comment type="subcellular location">
    <subcellularLocation>
        <location evidence="1">Cytoplasm</location>
        <location evidence="1">Cytoskeleton</location>
    </subcellularLocation>
</comment>
<dbReference type="SMART" id="SM00233">
    <property type="entry name" value="PH"/>
    <property type="match status" value="1"/>
</dbReference>
<evidence type="ECO:0000256" key="6">
    <source>
        <dbReference type="ARBA" id="ARBA00022737"/>
    </source>
</evidence>
<feature type="coiled-coil region" evidence="9">
    <location>
        <begin position="2286"/>
        <end position="2320"/>
    </location>
</feature>
<dbReference type="GO" id="GO:0016020">
    <property type="term" value="C:membrane"/>
    <property type="evidence" value="ECO:0007669"/>
    <property type="project" value="UniProtKB-ARBA"/>
</dbReference>
<keyword evidence="8" id="KW-0206">Cytoskeleton</keyword>
<dbReference type="Pfam" id="PF00435">
    <property type="entry name" value="Spectrin"/>
    <property type="match status" value="24"/>
</dbReference>
<feature type="region of interest" description="Disordered" evidence="10">
    <location>
        <begin position="2619"/>
        <end position="2744"/>
    </location>
</feature>
<dbReference type="InterPro" id="IPR001605">
    <property type="entry name" value="PH_dom-spectrin-type"/>
</dbReference>
<feature type="non-terminal residue" evidence="12">
    <location>
        <position position="1"/>
    </location>
</feature>
<comment type="caution">
    <text evidence="12">The sequence shown here is derived from an EMBL/GenBank/DDBJ whole genome shotgun (WGS) entry which is preliminary data.</text>
</comment>
<feature type="coiled-coil region" evidence="9">
    <location>
        <begin position="2431"/>
        <end position="2471"/>
    </location>
</feature>
<dbReference type="GO" id="GO:0051693">
    <property type="term" value="P:actin filament capping"/>
    <property type="evidence" value="ECO:0007669"/>
    <property type="project" value="UniProtKB-KW"/>
</dbReference>
<dbReference type="FunFam" id="2.30.29.30:FF:000024">
    <property type="entry name" value="Spectrin beta chain"/>
    <property type="match status" value="1"/>
</dbReference>
<dbReference type="PROSITE" id="PS50003">
    <property type="entry name" value="PH_DOMAIN"/>
    <property type="match status" value="1"/>
</dbReference>
<feature type="domain" description="PH" evidence="11">
    <location>
        <begin position="2758"/>
        <end position="2866"/>
    </location>
</feature>
<name>A0ABD0M5Q3_9CAEN</name>
<keyword evidence="9" id="KW-0175">Coiled coil</keyword>
<dbReference type="FunFam" id="1.20.58.60:FF:000011">
    <property type="entry name" value="Spectrin beta chain"/>
    <property type="match status" value="1"/>
</dbReference>
<dbReference type="Pfam" id="PF15410">
    <property type="entry name" value="PH_9"/>
    <property type="match status" value="1"/>
</dbReference>
<keyword evidence="4" id="KW-0963">Cytoplasm</keyword>
<evidence type="ECO:0000313" key="13">
    <source>
        <dbReference type="Proteomes" id="UP001519460"/>
    </source>
</evidence>
<feature type="compositionally biased region" description="Basic and acidic residues" evidence="10">
    <location>
        <begin position="2719"/>
        <end position="2729"/>
    </location>
</feature>
<dbReference type="GO" id="GO:0005856">
    <property type="term" value="C:cytoskeleton"/>
    <property type="evidence" value="ECO:0007669"/>
    <property type="project" value="UniProtKB-SubCell"/>
</dbReference>
<evidence type="ECO:0000313" key="12">
    <source>
        <dbReference type="EMBL" id="KAK7506827.1"/>
    </source>
</evidence>
<dbReference type="FunFam" id="1.20.58.60:FF:000020">
    <property type="entry name" value="Spectrin alpha chain, non-erythrocytic 1"/>
    <property type="match status" value="3"/>
</dbReference>
<dbReference type="FunFam" id="1.20.58.60:FF:000013">
    <property type="entry name" value="Spectrin alpha chain, non-erythrocytic 1"/>
    <property type="match status" value="1"/>
</dbReference>
<evidence type="ECO:0000256" key="8">
    <source>
        <dbReference type="ARBA" id="ARBA00023212"/>
    </source>
</evidence>
<dbReference type="FunFam" id="1.20.58.60:FF:000135">
    <property type="entry name" value="Spectrin beta chain, non-erythrocytic"/>
    <property type="match status" value="1"/>
</dbReference>
<dbReference type="InterPro" id="IPR001849">
    <property type="entry name" value="PH_domain"/>
</dbReference>
<proteinExistence type="inferred from homology"/>
<dbReference type="SUPFAM" id="SSF50729">
    <property type="entry name" value="PH domain-like"/>
    <property type="match status" value="1"/>
</dbReference>
<dbReference type="InterPro" id="IPR018159">
    <property type="entry name" value="Spectrin/alpha-actinin"/>
</dbReference>
<keyword evidence="6" id="KW-0677">Repeat</keyword>
<feature type="region of interest" description="Disordered" evidence="10">
    <location>
        <begin position="2532"/>
        <end position="2553"/>
    </location>
</feature>
<dbReference type="FunFam" id="1.20.58.60:FF:000017">
    <property type="entry name" value="Spectrin alpha chain, non-erythrocytic 1"/>
    <property type="match status" value="1"/>
</dbReference>
<dbReference type="FunFam" id="1.20.58.60:FF:000019">
    <property type="entry name" value="Spectrin beta chain"/>
    <property type="match status" value="2"/>
</dbReference>
<dbReference type="InterPro" id="IPR041681">
    <property type="entry name" value="PH_9"/>
</dbReference>
<keyword evidence="13" id="KW-1185">Reference proteome</keyword>
<dbReference type="EMBL" id="JACVVK020000005">
    <property type="protein sequence ID" value="KAK7506827.1"/>
    <property type="molecule type" value="Genomic_DNA"/>
</dbReference>
<feature type="region of interest" description="Disordered" evidence="10">
    <location>
        <begin position="2880"/>
        <end position="3076"/>
    </location>
</feature>
<dbReference type="GO" id="GO:0003779">
    <property type="term" value="F:actin binding"/>
    <property type="evidence" value="ECO:0007669"/>
    <property type="project" value="UniProtKB-KW"/>
</dbReference>
<dbReference type="PRINTS" id="PR00683">
    <property type="entry name" value="SPECTRINPH"/>
</dbReference>
<evidence type="ECO:0000256" key="3">
    <source>
        <dbReference type="ARBA" id="ARBA00022467"/>
    </source>
</evidence>
<evidence type="ECO:0000256" key="5">
    <source>
        <dbReference type="ARBA" id="ARBA00022553"/>
    </source>
</evidence>
<feature type="compositionally biased region" description="Pro residues" evidence="10">
    <location>
        <begin position="2906"/>
        <end position="2925"/>
    </location>
</feature>
<dbReference type="SUPFAM" id="SSF46966">
    <property type="entry name" value="Spectrin repeat"/>
    <property type="match status" value="18"/>
</dbReference>
<dbReference type="GO" id="GO:0005737">
    <property type="term" value="C:cytoplasm"/>
    <property type="evidence" value="ECO:0007669"/>
    <property type="project" value="UniProtKB-ARBA"/>
</dbReference>